<accession>A0A379EDD4</accession>
<dbReference type="RefSeq" id="WP_025067569.1">
    <property type="nucleotide sequence ID" value="NZ_CAUVPN010000014.1"/>
</dbReference>
<protein>
    <submittedName>
        <fullName evidence="5">Cyclic nucleotide-binding domain</fullName>
    </submittedName>
</protein>
<dbReference type="GO" id="GO:0006355">
    <property type="term" value="P:regulation of DNA-templated transcription"/>
    <property type="evidence" value="ECO:0007669"/>
    <property type="project" value="InterPro"/>
</dbReference>
<gene>
    <name evidence="5" type="ORF">NCTC13067_02295</name>
</gene>
<name>A0A379EDD4_9BACT</name>
<dbReference type="SUPFAM" id="SSF51206">
    <property type="entry name" value="cAMP-binding domain-like"/>
    <property type="match status" value="1"/>
</dbReference>
<dbReference type="InterPro" id="IPR018490">
    <property type="entry name" value="cNMP-bd_dom_sf"/>
</dbReference>
<evidence type="ECO:0000256" key="2">
    <source>
        <dbReference type="ARBA" id="ARBA00023125"/>
    </source>
</evidence>
<dbReference type="Pfam" id="PF13545">
    <property type="entry name" value="HTH_Crp_2"/>
    <property type="match status" value="1"/>
</dbReference>
<dbReference type="SUPFAM" id="SSF46785">
    <property type="entry name" value="Winged helix' DNA-binding domain"/>
    <property type="match status" value="1"/>
</dbReference>
<dbReference type="Proteomes" id="UP000255469">
    <property type="component" value="Unassembled WGS sequence"/>
</dbReference>
<dbReference type="SMART" id="SM00100">
    <property type="entry name" value="cNMP"/>
    <property type="match status" value="1"/>
</dbReference>
<evidence type="ECO:0000313" key="5">
    <source>
        <dbReference type="EMBL" id="SUB94426.1"/>
    </source>
</evidence>
<dbReference type="InterPro" id="IPR000595">
    <property type="entry name" value="cNMP-bd_dom"/>
</dbReference>
<keyword evidence="2" id="KW-0238">DNA-binding</keyword>
<dbReference type="CDD" id="cd00038">
    <property type="entry name" value="CAP_ED"/>
    <property type="match status" value="1"/>
</dbReference>
<dbReference type="GO" id="GO:0003677">
    <property type="term" value="F:DNA binding"/>
    <property type="evidence" value="ECO:0007669"/>
    <property type="project" value="UniProtKB-KW"/>
</dbReference>
<feature type="domain" description="Cyclic nucleotide-binding" evidence="4">
    <location>
        <begin position="13"/>
        <end position="119"/>
    </location>
</feature>
<proteinExistence type="predicted"/>
<dbReference type="Pfam" id="PF00027">
    <property type="entry name" value="cNMP_binding"/>
    <property type="match status" value="1"/>
</dbReference>
<dbReference type="InterPro" id="IPR012318">
    <property type="entry name" value="HTH_CRP"/>
</dbReference>
<evidence type="ECO:0000313" key="6">
    <source>
        <dbReference type="Proteomes" id="UP000255469"/>
    </source>
</evidence>
<dbReference type="Gene3D" id="2.60.120.10">
    <property type="entry name" value="Jelly Rolls"/>
    <property type="match status" value="1"/>
</dbReference>
<sequence length="221" mass="25748">MLQLYNKLLELPLFIGISTDEHSDIVEHTKFGFHKLTAGRPLVRKDEKCIQLFFLMSGILRVISYADSHRYCIEEEMKSPSVIQPELLFGLMQHYTKDFIAQTDCSLLSLDKQEVLRLLDNHLIFRLNFLNSISMLAQRMGRIPWRRQSDGIRQQFVDFLRLRCLTQAGPKVVKIRMEDLAHELHQSRLNISRMLNGMQHEGLLSMSRGVLTIPQLEALRD</sequence>
<keyword evidence="3" id="KW-0804">Transcription</keyword>
<dbReference type="InterPro" id="IPR014710">
    <property type="entry name" value="RmlC-like_jellyroll"/>
</dbReference>
<reference evidence="5 6" key="1">
    <citation type="submission" date="2018-06" db="EMBL/GenBank/DDBJ databases">
        <authorList>
            <consortium name="Pathogen Informatics"/>
            <person name="Doyle S."/>
        </authorList>
    </citation>
    <scope>NUCLEOTIDE SEQUENCE [LARGE SCALE GENOMIC DNA]</scope>
    <source>
        <strain evidence="5 6">NCTC13067</strain>
    </source>
</reference>
<organism evidence="5 6">
    <name type="scientific">Prevotella denticola</name>
    <dbReference type="NCBI Taxonomy" id="28129"/>
    <lineage>
        <taxon>Bacteria</taxon>
        <taxon>Pseudomonadati</taxon>
        <taxon>Bacteroidota</taxon>
        <taxon>Bacteroidia</taxon>
        <taxon>Bacteroidales</taxon>
        <taxon>Prevotellaceae</taxon>
        <taxon>Prevotella</taxon>
    </lineage>
</organism>
<evidence type="ECO:0000259" key="4">
    <source>
        <dbReference type="PROSITE" id="PS50042"/>
    </source>
</evidence>
<dbReference type="AlphaFoldDB" id="A0A379EDD4"/>
<dbReference type="EMBL" id="UGTM01000002">
    <property type="protein sequence ID" value="SUB94426.1"/>
    <property type="molecule type" value="Genomic_DNA"/>
</dbReference>
<dbReference type="PROSITE" id="PS50042">
    <property type="entry name" value="CNMP_BINDING_3"/>
    <property type="match status" value="1"/>
</dbReference>
<dbReference type="InterPro" id="IPR036390">
    <property type="entry name" value="WH_DNA-bd_sf"/>
</dbReference>
<keyword evidence="1" id="KW-0805">Transcription regulation</keyword>
<evidence type="ECO:0000256" key="1">
    <source>
        <dbReference type="ARBA" id="ARBA00023015"/>
    </source>
</evidence>
<evidence type="ECO:0000256" key="3">
    <source>
        <dbReference type="ARBA" id="ARBA00023163"/>
    </source>
</evidence>